<evidence type="ECO:0000256" key="3">
    <source>
        <dbReference type="ARBA" id="ARBA00022664"/>
    </source>
</evidence>
<dbReference type="InterPro" id="IPR047575">
    <property type="entry name" value="Sm"/>
</dbReference>
<protein>
    <recommendedName>
        <fullName evidence="9">Small nuclear ribonucleoprotein G</fullName>
        <shortName evidence="9">snRNP-G</shortName>
    </recommendedName>
</protein>
<dbReference type="RefSeq" id="XP_003685131.1">
    <property type="nucleotide sequence ID" value="XM_003685083.1"/>
</dbReference>
<dbReference type="OrthoDB" id="2146at2759"/>
<name>G8BS76_TETPH</name>
<dbReference type="GO" id="GO:0071014">
    <property type="term" value="C:post-mRNA release spliceosomal complex"/>
    <property type="evidence" value="ECO:0007669"/>
    <property type="project" value="EnsemblFungi"/>
</dbReference>
<dbReference type="eggNOG" id="KOG1780">
    <property type="taxonomic scope" value="Eukaryota"/>
</dbReference>
<evidence type="ECO:0000256" key="1">
    <source>
        <dbReference type="ARBA" id="ARBA00004123"/>
    </source>
</evidence>
<evidence type="ECO:0000256" key="2">
    <source>
        <dbReference type="ARBA" id="ARBA00006850"/>
    </source>
</evidence>
<dbReference type="GO" id="GO:0000387">
    <property type="term" value="P:spliceosomal snRNP assembly"/>
    <property type="evidence" value="ECO:0007669"/>
    <property type="project" value="UniProtKB-UniRule"/>
</dbReference>
<comment type="subcellular location">
    <subcellularLocation>
        <location evidence="1 9">Nucleus</location>
    </subcellularLocation>
</comment>
<dbReference type="GO" id="GO:0071013">
    <property type="term" value="C:catalytic step 2 spliceosome"/>
    <property type="evidence" value="ECO:0007669"/>
    <property type="project" value="TreeGrafter"/>
</dbReference>
<dbReference type="InterPro" id="IPR034098">
    <property type="entry name" value="Sm_G"/>
</dbReference>
<dbReference type="GO" id="GO:0005682">
    <property type="term" value="C:U5 snRNP"/>
    <property type="evidence" value="ECO:0007669"/>
    <property type="project" value="EnsemblFungi"/>
</dbReference>
<dbReference type="Proteomes" id="UP000005666">
    <property type="component" value="Chromosome 4"/>
</dbReference>
<evidence type="ECO:0000313" key="11">
    <source>
        <dbReference type="EMBL" id="CCE62697.1"/>
    </source>
</evidence>
<dbReference type="GO" id="GO:0034719">
    <property type="term" value="C:SMN-Sm protein complex"/>
    <property type="evidence" value="ECO:0007669"/>
    <property type="project" value="TreeGrafter"/>
</dbReference>
<evidence type="ECO:0000256" key="7">
    <source>
        <dbReference type="ARBA" id="ARBA00023242"/>
    </source>
</evidence>
<evidence type="ECO:0000256" key="6">
    <source>
        <dbReference type="ARBA" id="ARBA00023187"/>
    </source>
</evidence>
<comment type="function">
    <text evidence="9">Plays a role in pre-mRNA splicing.</text>
</comment>
<keyword evidence="7 9" id="KW-0539">Nucleus</keyword>
<dbReference type="GO" id="GO:0071011">
    <property type="term" value="C:precatalytic spliceosome"/>
    <property type="evidence" value="ECO:0007669"/>
    <property type="project" value="TreeGrafter"/>
</dbReference>
<dbReference type="OMA" id="MSKAQPP"/>
<dbReference type="GO" id="GO:0046540">
    <property type="term" value="C:U4/U6 x U5 tri-snRNP complex"/>
    <property type="evidence" value="ECO:0007669"/>
    <property type="project" value="EnsemblFungi"/>
</dbReference>
<dbReference type="GO" id="GO:0071004">
    <property type="term" value="C:U2-type prespliceosome"/>
    <property type="evidence" value="ECO:0007669"/>
    <property type="project" value="EnsemblFungi"/>
</dbReference>
<dbReference type="GO" id="GO:0005687">
    <property type="term" value="C:U4 snRNP"/>
    <property type="evidence" value="ECO:0007669"/>
    <property type="project" value="EnsemblFungi"/>
</dbReference>
<dbReference type="InterPro" id="IPR044641">
    <property type="entry name" value="Lsm7/SmG-like"/>
</dbReference>
<keyword evidence="8 9" id="KW-0687">Ribonucleoprotein</keyword>
<dbReference type="SMART" id="SM00651">
    <property type="entry name" value="Sm"/>
    <property type="match status" value="1"/>
</dbReference>
<keyword evidence="3 9" id="KW-0507">mRNA processing</keyword>
<keyword evidence="4 9" id="KW-0747">Spliceosome</keyword>
<dbReference type="GO" id="GO:0005686">
    <property type="term" value="C:U2 snRNP"/>
    <property type="evidence" value="ECO:0007669"/>
    <property type="project" value="EnsemblFungi"/>
</dbReference>
<evidence type="ECO:0000313" key="12">
    <source>
        <dbReference type="Proteomes" id="UP000005666"/>
    </source>
</evidence>
<proteinExistence type="inferred from homology"/>
<dbReference type="KEGG" id="tpf:TPHA_0D00530"/>
<evidence type="ECO:0000259" key="10">
    <source>
        <dbReference type="PROSITE" id="PS52002"/>
    </source>
</evidence>
<dbReference type="EMBL" id="HE612859">
    <property type="protein sequence ID" value="CCE62697.1"/>
    <property type="molecule type" value="Genomic_DNA"/>
</dbReference>
<gene>
    <name evidence="11" type="primary">TPHA0D00530</name>
    <name evidence="11" type="ordered locus">TPHA_0D00530</name>
</gene>
<dbReference type="PANTHER" id="PTHR10553">
    <property type="entry name" value="SMALL NUCLEAR RIBONUCLEOPROTEIN"/>
    <property type="match status" value="1"/>
</dbReference>
<dbReference type="STRING" id="1071381.G8BS76"/>
<keyword evidence="12" id="KW-1185">Reference proteome</keyword>
<dbReference type="Gene3D" id="2.30.30.100">
    <property type="match status" value="1"/>
</dbReference>
<evidence type="ECO:0000256" key="4">
    <source>
        <dbReference type="ARBA" id="ARBA00022728"/>
    </source>
</evidence>
<dbReference type="PANTHER" id="PTHR10553:SF2">
    <property type="entry name" value="SMALL NUCLEAR RIBONUCLEOPROTEIN G"/>
    <property type="match status" value="1"/>
</dbReference>
<evidence type="ECO:0000256" key="8">
    <source>
        <dbReference type="ARBA" id="ARBA00023274"/>
    </source>
</evidence>
<dbReference type="CDD" id="cd01719">
    <property type="entry name" value="Sm_G"/>
    <property type="match status" value="1"/>
</dbReference>
<evidence type="ECO:0000256" key="5">
    <source>
        <dbReference type="ARBA" id="ARBA00022884"/>
    </source>
</evidence>
<dbReference type="InterPro" id="IPR001163">
    <property type="entry name" value="Sm_dom_euk/arc"/>
</dbReference>
<keyword evidence="6 9" id="KW-0508">mRNA splicing</keyword>
<keyword evidence="5 9" id="KW-0694">RNA-binding</keyword>
<dbReference type="FunFam" id="2.30.30.100:FF:000023">
    <property type="entry name" value="Small nuclear ribonucleoprotein G"/>
    <property type="match status" value="1"/>
</dbReference>
<evidence type="ECO:0000256" key="9">
    <source>
        <dbReference type="RuleBase" id="RU365052"/>
    </source>
</evidence>
<dbReference type="SUPFAM" id="SSF50182">
    <property type="entry name" value="Sm-like ribonucleoproteins"/>
    <property type="match status" value="1"/>
</dbReference>
<dbReference type="Pfam" id="PF01423">
    <property type="entry name" value="LSM"/>
    <property type="match status" value="1"/>
</dbReference>
<feature type="domain" description="Sm" evidence="10">
    <location>
        <begin position="2"/>
        <end position="75"/>
    </location>
</feature>
<comment type="similarity">
    <text evidence="2 9">Belongs to the snRNP Sm proteins family.</text>
</comment>
<organism evidence="11 12">
    <name type="scientific">Tetrapisispora phaffii (strain ATCC 24235 / CBS 4417 / NBRC 1672 / NRRL Y-8282 / UCD 70-5)</name>
    <name type="common">Yeast</name>
    <name type="synonym">Fabospora phaffii</name>
    <dbReference type="NCBI Taxonomy" id="1071381"/>
    <lineage>
        <taxon>Eukaryota</taxon>
        <taxon>Fungi</taxon>
        <taxon>Dikarya</taxon>
        <taxon>Ascomycota</taxon>
        <taxon>Saccharomycotina</taxon>
        <taxon>Saccharomycetes</taxon>
        <taxon>Saccharomycetales</taxon>
        <taxon>Saccharomycetaceae</taxon>
        <taxon>Tetrapisispora</taxon>
    </lineage>
</organism>
<dbReference type="GO" id="GO:0003723">
    <property type="term" value="F:RNA binding"/>
    <property type="evidence" value="ECO:0007669"/>
    <property type="project" value="UniProtKB-UniRule"/>
</dbReference>
<accession>G8BS76</accession>
<sequence length="76" mass="8258">MVSAPELKKYLEKKIVIKLNGERRIAGVLRGYDVFLNVVVDDAVEVSKNGTSLNLGSQTVVRGNSILSIEALDTLV</sequence>
<dbReference type="GO" id="GO:0036261">
    <property type="term" value="P:7-methylguanosine cap hypermethylation"/>
    <property type="evidence" value="ECO:0007669"/>
    <property type="project" value="EnsemblFungi"/>
</dbReference>
<dbReference type="GO" id="GO:0005685">
    <property type="term" value="C:U1 snRNP"/>
    <property type="evidence" value="ECO:0007669"/>
    <property type="project" value="EnsemblFungi"/>
</dbReference>
<dbReference type="HOGENOM" id="CLU_076902_10_1_1"/>
<dbReference type="GeneID" id="11534228"/>
<dbReference type="AlphaFoldDB" id="G8BS76"/>
<dbReference type="PROSITE" id="PS52002">
    <property type="entry name" value="SM"/>
    <property type="match status" value="1"/>
</dbReference>
<reference evidence="11 12" key="1">
    <citation type="journal article" date="2011" name="Proc. Natl. Acad. Sci. U.S.A.">
        <title>Evolutionary erosion of yeast sex chromosomes by mating-type switching accidents.</title>
        <authorList>
            <person name="Gordon J.L."/>
            <person name="Armisen D."/>
            <person name="Proux-Wera E."/>
            <person name="Oheigeartaigh S.S."/>
            <person name="Byrne K.P."/>
            <person name="Wolfe K.H."/>
        </authorList>
    </citation>
    <scope>NUCLEOTIDE SEQUENCE [LARGE SCALE GENOMIC DNA]</scope>
    <source>
        <strain evidence="12">ATCC 24235 / CBS 4417 / NBRC 1672 / NRRL Y-8282 / UCD 70-5</strain>
    </source>
</reference>
<dbReference type="InterPro" id="IPR010920">
    <property type="entry name" value="LSM_dom_sf"/>
</dbReference>